<name>A0ABM8ARP2_9BACT</name>
<sequence>MTDLLPVYHHTGLETSGGATRVARLIMDGLVEAGGEANLSFELAEKADGAAILPEDFGRYLPRQAIGHVHCSGNWPALLGNIRSRNKLVITLHDCELFTGGCPYPLGCANVDADCAEPCPRVFPESSVLRKAKAEQVRRLKPALVAPSRWLARLAKVHLFQPVTVIPNGIPWPERAPSKPEARQALGIHPAARVALFAAHGGMDAAYKSGDVWQDLWVALKAHVPELVCFAVGGDREERVGDLIVWPYVEREKLTLLMAASDVLLYPTRADNHSLVILEAMSCGLPVVAYSVGGVPEQVTDQMTGLLVQPGDKASFVEAGSRLLKDPGLIRQMSGEAFVSGRKRFPVERMVADYMKLYGRLG</sequence>
<accession>A0ABM8ARP2</accession>
<gene>
    <name evidence="1" type="ORF">JCM14722_16440</name>
</gene>
<dbReference type="GO" id="GO:0016740">
    <property type="term" value="F:transferase activity"/>
    <property type="evidence" value="ECO:0007669"/>
    <property type="project" value="UniProtKB-KW"/>
</dbReference>
<evidence type="ECO:0000313" key="2">
    <source>
        <dbReference type="Proteomes" id="UP001061361"/>
    </source>
</evidence>
<protein>
    <submittedName>
        <fullName evidence="1">Glycosyl transferase</fullName>
    </submittedName>
</protein>
<evidence type="ECO:0000313" key="1">
    <source>
        <dbReference type="EMBL" id="BDQ34102.1"/>
    </source>
</evidence>
<dbReference type="EMBL" id="AP026708">
    <property type="protein sequence ID" value="BDQ34102.1"/>
    <property type="molecule type" value="Genomic_DNA"/>
</dbReference>
<reference evidence="1" key="1">
    <citation type="submission" date="2022-08" db="EMBL/GenBank/DDBJ databases">
        <title>Genome Sequence of the sulphate-reducing bacterium, Pseudodesulfovibrio portus JCM14722.</title>
        <authorList>
            <person name="Kondo R."/>
            <person name="Kataoka T."/>
        </authorList>
    </citation>
    <scope>NUCLEOTIDE SEQUENCE</scope>
    <source>
        <strain evidence="1">JCM 14722</strain>
    </source>
</reference>
<dbReference type="Gene3D" id="3.40.50.2000">
    <property type="entry name" value="Glycogen Phosphorylase B"/>
    <property type="match status" value="2"/>
</dbReference>
<proteinExistence type="predicted"/>
<dbReference type="Pfam" id="PF13692">
    <property type="entry name" value="Glyco_trans_1_4"/>
    <property type="match status" value="1"/>
</dbReference>
<keyword evidence="2" id="KW-1185">Reference proteome</keyword>
<keyword evidence="1" id="KW-0808">Transferase</keyword>
<dbReference type="Proteomes" id="UP001061361">
    <property type="component" value="Chromosome"/>
</dbReference>
<dbReference type="SUPFAM" id="SSF53756">
    <property type="entry name" value="UDP-Glycosyltransferase/glycogen phosphorylase"/>
    <property type="match status" value="1"/>
</dbReference>
<organism evidence="1 2">
    <name type="scientific">Pseudodesulfovibrio portus</name>
    <dbReference type="NCBI Taxonomy" id="231439"/>
    <lineage>
        <taxon>Bacteria</taxon>
        <taxon>Pseudomonadati</taxon>
        <taxon>Thermodesulfobacteriota</taxon>
        <taxon>Desulfovibrionia</taxon>
        <taxon>Desulfovibrionales</taxon>
        <taxon>Desulfovibrionaceae</taxon>
    </lineage>
</organism>
<dbReference type="RefSeq" id="WP_264980994.1">
    <property type="nucleotide sequence ID" value="NZ_AP026708.1"/>
</dbReference>
<dbReference type="PANTHER" id="PTHR12526">
    <property type="entry name" value="GLYCOSYLTRANSFERASE"/>
    <property type="match status" value="1"/>
</dbReference>